<evidence type="ECO:0000256" key="1">
    <source>
        <dbReference type="SAM" id="MobiDB-lite"/>
    </source>
</evidence>
<evidence type="ECO:0000256" key="2">
    <source>
        <dbReference type="SAM" id="Phobius"/>
    </source>
</evidence>
<dbReference type="EMBL" id="CP001614">
    <property type="protein sequence ID" value="ACR13809.1"/>
    <property type="molecule type" value="Genomic_DNA"/>
</dbReference>
<accession>C5BS29</accession>
<dbReference type="Proteomes" id="UP000009080">
    <property type="component" value="Chromosome"/>
</dbReference>
<reference evidence="3 4" key="1">
    <citation type="journal article" date="2009" name="PLoS ONE">
        <title>The complete genome of Teredinibacter turnerae T7901: an intracellular endosymbiont of marine wood-boring bivalves (shipworms).</title>
        <authorList>
            <person name="Yang J.C."/>
            <person name="Madupu R."/>
            <person name="Durkin A.S."/>
            <person name="Ekborg N.A."/>
            <person name="Pedamallu C.S."/>
            <person name="Hostetler J.B."/>
            <person name="Radune D."/>
            <person name="Toms B.S."/>
            <person name="Henrissat B."/>
            <person name="Coutinho P.M."/>
            <person name="Schwarz S."/>
            <person name="Field L."/>
            <person name="Trindade-Silva A.E."/>
            <person name="Soares C.A.G."/>
            <person name="Elshahawi S."/>
            <person name="Hanora A."/>
            <person name="Schmidt E.W."/>
            <person name="Haygood M.G."/>
            <person name="Posfai J."/>
            <person name="Benner J."/>
            <person name="Madinger C."/>
            <person name="Nove J."/>
            <person name="Anton B."/>
            <person name="Chaudhary K."/>
            <person name="Foster J."/>
            <person name="Holman A."/>
            <person name="Kumar S."/>
            <person name="Lessard P.A."/>
            <person name="Luyten Y.A."/>
            <person name="Slatko B."/>
            <person name="Wood N."/>
            <person name="Wu B."/>
            <person name="Teplitski M."/>
            <person name="Mougous J.D."/>
            <person name="Ward N."/>
            <person name="Eisen J.A."/>
            <person name="Badger J.H."/>
            <person name="Distel D.L."/>
        </authorList>
    </citation>
    <scope>NUCLEOTIDE SEQUENCE [LARGE SCALE GENOMIC DNA]</scope>
    <source>
        <strain evidence="4">ATCC 39867 / T7901</strain>
    </source>
</reference>
<sequence>MAINETISEKINEEVPEPSATKQSIPEARASIDDAVVQFKAAARSAREAARTMGLAVSSDAQGYYEDGKAKANEASEKAMASARERPLMVAGISFAAGFLVSRLLKVK</sequence>
<keyword evidence="4" id="KW-1185">Reference proteome</keyword>
<keyword evidence="2" id="KW-1133">Transmembrane helix</keyword>
<dbReference type="KEGG" id="ttu:TERTU_3632"/>
<evidence type="ECO:0000313" key="3">
    <source>
        <dbReference type="EMBL" id="ACR13809.1"/>
    </source>
</evidence>
<evidence type="ECO:0008006" key="5">
    <source>
        <dbReference type="Google" id="ProtNLM"/>
    </source>
</evidence>
<dbReference type="RefSeq" id="WP_015819924.1">
    <property type="nucleotide sequence ID" value="NC_012997.1"/>
</dbReference>
<dbReference type="OrthoDB" id="5771927at2"/>
<feature type="transmembrane region" description="Helical" evidence="2">
    <location>
        <begin position="88"/>
        <end position="105"/>
    </location>
</feature>
<keyword evidence="2" id="KW-0472">Membrane</keyword>
<feature type="region of interest" description="Disordered" evidence="1">
    <location>
        <begin position="1"/>
        <end position="24"/>
    </location>
</feature>
<dbReference type="AlphaFoldDB" id="C5BS29"/>
<organism evidence="3 4">
    <name type="scientific">Teredinibacter turnerae (strain ATCC 39867 / T7901)</name>
    <dbReference type="NCBI Taxonomy" id="377629"/>
    <lineage>
        <taxon>Bacteria</taxon>
        <taxon>Pseudomonadati</taxon>
        <taxon>Pseudomonadota</taxon>
        <taxon>Gammaproteobacteria</taxon>
        <taxon>Cellvibrionales</taxon>
        <taxon>Cellvibrionaceae</taxon>
        <taxon>Teredinibacter</taxon>
    </lineage>
</organism>
<gene>
    <name evidence="3" type="ordered locus">TERTU_3632</name>
</gene>
<keyword evidence="2" id="KW-0812">Transmembrane</keyword>
<dbReference type="STRING" id="377629.TERTU_3632"/>
<dbReference type="eggNOG" id="ENOG5030MTN">
    <property type="taxonomic scope" value="Bacteria"/>
</dbReference>
<proteinExistence type="predicted"/>
<evidence type="ECO:0000313" key="4">
    <source>
        <dbReference type="Proteomes" id="UP000009080"/>
    </source>
</evidence>
<dbReference type="HOGENOM" id="CLU_2195649_0_0_6"/>
<protein>
    <recommendedName>
        <fullName evidence="5">DUF883 domain-containing protein</fullName>
    </recommendedName>
</protein>
<name>C5BS29_TERTT</name>